<keyword evidence="2" id="KW-1185">Reference proteome</keyword>
<dbReference type="RefSeq" id="WP_089523255.1">
    <property type="nucleotide sequence ID" value="NZ_NMUQ01000001.1"/>
</dbReference>
<protein>
    <recommendedName>
        <fullName evidence="3">Thioredoxin domain-containing protein</fullName>
    </recommendedName>
</protein>
<evidence type="ECO:0000313" key="2">
    <source>
        <dbReference type="Proteomes" id="UP000215145"/>
    </source>
</evidence>
<reference evidence="1 2" key="1">
    <citation type="submission" date="2017-07" db="EMBL/GenBank/DDBJ databases">
        <title>Paenibacillus herberti R33 genome sequencing and assembly.</title>
        <authorList>
            <person name="Su W."/>
        </authorList>
    </citation>
    <scope>NUCLEOTIDE SEQUENCE [LARGE SCALE GENOMIC DNA]</scope>
    <source>
        <strain evidence="1 2">R33</strain>
    </source>
</reference>
<dbReference type="EMBL" id="NMUQ01000001">
    <property type="protein sequence ID" value="OXM16171.1"/>
    <property type="molecule type" value="Genomic_DNA"/>
</dbReference>
<comment type="caution">
    <text evidence="1">The sequence shown here is derived from an EMBL/GenBank/DDBJ whole genome shotgun (WGS) entry which is preliminary data.</text>
</comment>
<sequence length="59" mass="6661">MKIIQGIQLYDIEVESNKDKADAIGIENFPCFIVMNDEKIVLKTTELSDVQAFFGQLVP</sequence>
<organism evidence="1 2">
    <name type="scientific">Paenibacillus herberti</name>
    <dbReference type="NCBI Taxonomy" id="1619309"/>
    <lineage>
        <taxon>Bacteria</taxon>
        <taxon>Bacillati</taxon>
        <taxon>Bacillota</taxon>
        <taxon>Bacilli</taxon>
        <taxon>Bacillales</taxon>
        <taxon>Paenibacillaceae</taxon>
        <taxon>Paenibacillus</taxon>
    </lineage>
</organism>
<dbReference type="Proteomes" id="UP000215145">
    <property type="component" value="Unassembled WGS sequence"/>
</dbReference>
<gene>
    <name evidence="1" type="ORF">CGZ75_05585</name>
</gene>
<name>A0A229P294_9BACL</name>
<proteinExistence type="predicted"/>
<evidence type="ECO:0008006" key="3">
    <source>
        <dbReference type="Google" id="ProtNLM"/>
    </source>
</evidence>
<dbReference type="AlphaFoldDB" id="A0A229P294"/>
<accession>A0A229P294</accession>
<evidence type="ECO:0000313" key="1">
    <source>
        <dbReference type="EMBL" id="OXM16171.1"/>
    </source>
</evidence>